<dbReference type="RefSeq" id="WP_190706161.1">
    <property type="nucleotide sequence ID" value="NZ_JAMPKX010000008.1"/>
</dbReference>
<name>A0ABV0K754_9CYAN</name>
<evidence type="ECO:0000313" key="3">
    <source>
        <dbReference type="Proteomes" id="UP001482513"/>
    </source>
</evidence>
<reference evidence="2 3" key="1">
    <citation type="submission" date="2022-04" db="EMBL/GenBank/DDBJ databases">
        <title>Positive selection, recombination, and allopatry shape intraspecific diversity of widespread and dominant cyanobacteria.</title>
        <authorList>
            <person name="Wei J."/>
            <person name="Shu W."/>
            <person name="Hu C."/>
        </authorList>
    </citation>
    <scope>NUCLEOTIDE SEQUENCE [LARGE SCALE GENOMIC DNA]</scope>
    <source>
        <strain evidence="2 3">DQ-A4</strain>
    </source>
</reference>
<sequence>MQDRLKTLNPEEITPQAALIFVDNALYNTEGRRLNDLESRIFLGSWEGKTYEEIHPLNPEYVEKSVGYKLWKKLSIALGEKVSKKRIRGAVMRHYRGTDSLLSAKDWAKEAKCVTIWQGQSPSSDPLLMQTLKGCFESLGYQVHFNVSEHSSAKLSLSPLNNLTWAEVHYDDVLVITVSDREAATNEVAIAGN</sequence>
<keyword evidence="3" id="KW-1185">Reference proteome</keyword>
<gene>
    <name evidence="2" type="ORF">NC992_17110</name>
</gene>
<proteinExistence type="predicted"/>
<dbReference type="EMBL" id="JAMPKX010000008">
    <property type="protein sequence ID" value="MEP0948607.1"/>
    <property type="molecule type" value="Genomic_DNA"/>
</dbReference>
<accession>A0ABV0K754</accession>
<evidence type="ECO:0000313" key="2">
    <source>
        <dbReference type="EMBL" id="MEP0948607.1"/>
    </source>
</evidence>
<comment type="caution">
    <text evidence="2">The sequence shown here is derived from an EMBL/GenBank/DDBJ whole genome shotgun (WGS) entry which is preliminary data.</text>
</comment>
<evidence type="ECO:0000259" key="1">
    <source>
        <dbReference type="Pfam" id="PF26355"/>
    </source>
</evidence>
<protein>
    <recommendedName>
        <fullName evidence="1">vWA-MoxR associated protein N-terminal HTH domain-containing protein</fullName>
    </recommendedName>
</protein>
<dbReference type="InterPro" id="IPR058651">
    <property type="entry name" value="HTH_VMAP-M9"/>
</dbReference>
<feature type="domain" description="vWA-MoxR associated protein N-terminal HTH" evidence="1">
    <location>
        <begin position="16"/>
        <end position="94"/>
    </location>
</feature>
<dbReference type="Pfam" id="PF26355">
    <property type="entry name" value="HTH_VMAP-M9"/>
    <property type="match status" value="1"/>
</dbReference>
<organism evidence="2 3">
    <name type="scientific">Leptolyngbya subtilissima DQ-A4</name>
    <dbReference type="NCBI Taxonomy" id="2933933"/>
    <lineage>
        <taxon>Bacteria</taxon>
        <taxon>Bacillati</taxon>
        <taxon>Cyanobacteriota</taxon>
        <taxon>Cyanophyceae</taxon>
        <taxon>Leptolyngbyales</taxon>
        <taxon>Leptolyngbyaceae</taxon>
        <taxon>Leptolyngbya group</taxon>
        <taxon>Leptolyngbya</taxon>
    </lineage>
</organism>
<dbReference type="Proteomes" id="UP001482513">
    <property type="component" value="Unassembled WGS sequence"/>
</dbReference>